<feature type="domain" description="DNA-directed DNA polymerase family B mitochondria/virus" evidence="9">
    <location>
        <begin position="116"/>
        <end position="211"/>
    </location>
</feature>
<comment type="catalytic activity">
    <reaction evidence="8">
        <text>DNA(n) + a 2'-deoxyribonucleoside 5'-triphosphate = DNA(n+1) + diphosphate</text>
        <dbReference type="Rhea" id="RHEA:22508"/>
        <dbReference type="Rhea" id="RHEA-COMP:17339"/>
        <dbReference type="Rhea" id="RHEA-COMP:17340"/>
        <dbReference type="ChEBI" id="CHEBI:33019"/>
        <dbReference type="ChEBI" id="CHEBI:61560"/>
        <dbReference type="ChEBI" id="CHEBI:173112"/>
        <dbReference type="EC" id="2.7.7.7"/>
    </reaction>
</comment>
<proteinExistence type="inferred from homology"/>
<dbReference type="Proteomes" id="UP000507470">
    <property type="component" value="Unassembled WGS sequence"/>
</dbReference>
<dbReference type="GO" id="GO:0000166">
    <property type="term" value="F:nucleotide binding"/>
    <property type="evidence" value="ECO:0007669"/>
    <property type="project" value="InterPro"/>
</dbReference>
<dbReference type="Pfam" id="PF03175">
    <property type="entry name" value="DNA_pol_B_2"/>
    <property type="match status" value="1"/>
</dbReference>
<accession>A0A6J8C3W7</accession>
<dbReference type="SUPFAM" id="SSF56672">
    <property type="entry name" value="DNA/RNA polymerases"/>
    <property type="match status" value="1"/>
</dbReference>
<evidence type="ECO:0000256" key="5">
    <source>
        <dbReference type="ARBA" id="ARBA00022705"/>
    </source>
</evidence>
<name>A0A6J8C3W7_MYTCO</name>
<evidence type="ECO:0000256" key="6">
    <source>
        <dbReference type="ARBA" id="ARBA00022932"/>
    </source>
</evidence>
<dbReference type="GO" id="GO:0003887">
    <property type="term" value="F:DNA-directed DNA polymerase activity"/>
    <property type="evidence" value="ECO:0007669"/>
    <property type="project" value="UniProtKB-KW"/>
</dbReference>
<keyword evidence="11" id="KW-1185">Reference proteome</keyword>
<keyword evidence="5" id="KW-0235">DNA replication</keyword>
<evidence type="ECO:0000256" key="7">
    <source>
        <dbReference type="ARBA" id="ARBA00023125"/>
    </source>
</evidence>
<evidence type="ECO:0000313" key="10">
    <source>
        <dbReference type="EMBL" id="CAC5390211.1"/>
    </source>
</evidence>
<dbReference type="InterPro" id="IPR004868">
    <property type="entry name" value="DNA-dir_DNA_pol_B_mt/vir"/>
</dbReference>
<dbReference type="Gene3D" id="3.40.960.10">
    <property type="entry name" value="VSR Endonuclease"/>
    <property type="match status" value="1"/>
</dbReference>
<reference evidence="10 11" key="1">
    <citation type="submission" date="2020-06" db="EMBL/GenBank/DDBJ databases">
        <authorList>
            <person name="Li R."/>
            <person name="Bekaert M."/>
        </authorList>
    </citation>
    <scope>NUCLEOTIDE SEQUENCE [LARGE SCALE GENOMIC DNA]</scope>
    <source>
        <strain evidence="11">wild</strain>
    </source>
</reference>
<organism evidence="10 11">
    <name type="scientific">Mytilus coruscus</name>
    <name type="common">Sea mussel</name>
    <dbReference type="NCBI Taxonomy" id="42192"/>
    <lineage>
        <taxon>Eukaryota</taxon>
        <taxon>Metazoa</taxon>
        <taxon>Spiralia</taxon>
        <taxon>Lophotrochozoa</taxon>
        <taxon>Mollusca</taxon>
        <taxon>Bivalvia</taxon>
        <taxon>Autobranchia</taxon>
        <taxon>Pteriomorphia</taxon>
        <taxon>Mytilida</taxon>
        <taxon>Mytiloidea</taxon>
        <taxon>Mytilidae</taxon>
        <taxon>Mytilinae</taxon>
        <taxon>Mytilus</taxon>
    </lineage>
</organism>
<dbReference type="AlphaFoldDB" id="A0A6J8C3W7"/>
<dbReference type="GO" id="GO:0006260">
    <property type="term" value="P:DNA replication"/>
    <property type="evidence" value="ECO:0007669"/>
    <property type="project" value="UniProtKB-KW"/>
</dbReference>
<dbReference type="InterPro" id="IPR043502">
    <property type="entry name" value="DNA/RNA_pol_sf"/>
</dbReference>
<comment type="similarity">
    <text evidence="1">Belongs to the DNA polymerase type-B family.</text>
</comment>
<sequence length="273" mass="32733">MIQHAKRGGEKKLFINNKCYKVDGYYFDKKNKTHNVYEFFGCYWHGCQKCYSPEEICKKDRNKKTMKELYDQTKERLKIIKDYFQPNVKIHTIWECEFDQQKYPEVDPYLKPIDKRDAFYGGRTETIQLYNNLPDLKGRYVDFCSLYPTVNKYCKYPIGHPITYTNISVDDYKKGMYFGIMKCKVLPPRGLYHPVLPYKQLTSDNTHKLLFGLCRTCMNKISVKCTHINDPTLTKYDKTHAIKHCKECKNIKNEKCIHSDEERFYRKWKGYKL</sequence>
<protein>
    <recommendedName>
        <fullName evidence="2">DNA-directed DNA polymerase</fullName>
        <ecNumber evidence="2">2.7.7.7</ecNumber>
    </recommendedName>
</protein>
<dbReference type="EC" id="2.7.7.7" evidence="2"/>
<keyword evidence="7" id="KW-0238">DNA-binding</keyword>
<dbReference type="PANTHER" id="PTHR33568:SF3">
    <property type="entry name" value="DNA-DIRECTED DNA POLYMERASE"/>
    <property type="match status" value="1"/>
</dbReference>
<dbReference type="EMBL" id="CACVKT020004479">
    <property type="protein sequence ID" value="CAC5390211.1"/>
    <property type="molecule type" value="Genomic_DNA"/>
</dbReference>
<evidence type="ECO:0000256" key="4">
    <source>
        <dbReference type="ARBA" id="ARBA00022695"/>
    </source>
</evidence>
<dbReference type="PANTHER" id="PTHR33568">
    <property type="entry name" value="DNA POLYMERASE"/>
    <property type="match status" value="1"/>
</dbReference>
<evidence type="ECO:0000313" key="11">
    <source>
        <dbReference type="Proteomes" id="UP000507470"/>
    </source>
</evidence>
<evidence type="ECO:0000259" key="9">
    <source>
        <dbReference type="Pfam" id="PF03175"/>
    </source>
</evidence>
<evidence type="ECO:0000256" key="1">
    <source>
        <dbReference type="ARBA" id="ARBA00005755"/>
    </source>
</evidence>
<gene>
    <name evidence="10" type="ORF">MCOR_25325</name>
</gene>
<keyword evidence="3" id="KW-0808">Transferase</keyword>
<keyword evidence="6" id="KW-0239">DNA-directed DNA polymerase</keyword>
<evidence type="ECO:0000256" key="8">
    <source>
        <dbReference type="ARBA" id="ARBA00049244"/>
    </source>
</evidence>
<dbReference type="GO" id="GO:0003677">
    <property type="term" value="F:DNA binding"/>
    <property type="evidence" value="ECO:0007669"/>
    <property type="project" value="UniProtKB-KW"/>
</dbReference>
<evidence type="ECO:0000256" key="2">
    <source>
        <dbReference type="ARBA" id="ARBA00012417"/>
    </source>
</evidence>
<dbReference type="OrthoDB" id="10053808at2759"/>
<keyword evidence="4" id="KW-0548">Nucleotidyltransferase</keyword>
<evidence type="ECO:0000256" key="3">
    <source>
        <dbReference type="ARBA" id="ARBA00022679"/>
    </source>
</evidence>